<dbReference type="AlphaFoldDB" id="A0A1Q9B0U2"/>
<feature type="domain" description="GST N-terminal" evidence="1">
    <location>
        <begin position="1"/>
        <end position="91"/>
    </location>
</feature>
<evidence type="ECO:0000313" key="4">
    <source>
        <dbReference type="Proteomes" id="UP000186364"/>
    </source>
</evidence>
<dbReference type="InterPro" id="IPR036249">
    <property type="entry name" value="Thioredoxin-like_sf"/>
</dbReference>
<dbReference type="InterPro" id="IPR010987">
    <property type="entry name" value="Glutathione-S-Trfase_C-like"/>
</dbReference>
<feature type="domain" description="GST C-terminal" evidence="2">
    <location>
        <begin position="95"/>
        <end position="219"/>
    </location>
</feature>
<dbReference type="Gene3D" id="3.40.30.10">
    <property type="entry name" value="Glutaredoxin"/>
    <property type="match status" value="1"/>
</dbReference>
<comment type="caution">
    <text evidence="3">The sequence shown here is derived from an EMBL/GenBank/DDBJ whole genome shotgun (WGS) entry which is preliminary data.</text>
</comment>
<dbReference type="InterPro" id="IPR036282">
    <property type="entry name" value="Glutathione-S-Trfase_C_sf"/>
</dbReference>
<dbReference type="PANTHER" id="PTHR44051">
    <property type="entry name" value="GLUTATHIONE S-TRANSFERASE-RELATED"/>
    <property type="match status" value="1"/>
</dbReference>
<dbReference type="SUPFAM" id="SSF47616">
    <property type="entry name" value="GST C-terminal domain-like"/>
    <property type="match status" value="1"/>
</dbReference>
<protein>
    <submittedName>
        <fullName evidence="3">Glutathione S-transferase</fullName>
    </submittedName>
</protein>
<dbReference type="CDD" id="cd03046">
    <property type="entry name" value="GST_N_GTT1_like"/>
    <property type="match status" value="1"/>
</dbReference>
<dbReference type="InterPro" id="IPR004045">
    <property type="entry name" value="Glutathione_S-Trfase_N"/>
</dbReference>
<proteinExistence type="predicted"/>
<sequence>MLTIHGVYRSRASRAYWLAEELGLAFRSVPVIQARRLADPHAADAPLNTQSPAFVALNPMAQIPVIEEDGLVLTESLAITLYLAARHGGPLAAADGREEALILEWTLWAATSIEPAAVRIVQTYDAGQEETLAGKETVAQAVAALERGFSFLEGYLVENDYVLGNRFTVADLNLAEIFRYAMSEAALFDRHPRVKAWLARCQARPAFQTMMARREAEAA</sequence>
<dbReference type="InterPro" id="IPR040079">
    <property type="entry name" value="Glutathione_S-Trfase"/>
</dbReference>
<accession>A0A1Q9B0U2</accession>
<dbReference type="RefSeq" id="WP_075626231.1">
    <property type="nucleotide sequence ID" value="NZ_FOAM01000005.1"/>
</dbReference>
<name>A0A1Q9B0U2_9HYPH</name>
<evidence type="ECO:0000259" key="1">
    <source>
        <dbReference type="PROSITE" id="PS50404"/>
    </source>
</evidence>
<dbReference type="InterPro" id="IPR004046">
    <property type="entry name" value="GST_C"/>
</dbReference>
<dbReference type="Proteomes" id="UP000186364">
    <property type="component" value="Unassembled WGS sequence"/>
</dbReference>
<dbReference type="PANTHER" id="PTHR44051:SF8">
    <property type="entry name" value="GLUTATHIONE S-TRANSFERASE GSTA"/>
    <property type="match status" value="1"/>
</dbReference>
<dbReference type="PROSITE" id="PS50404">
    <property type="entry name" value="GST_NTER"/>
    <property type="match status" value="1"/>
</dbReference>
<evidence type="ECO:0000259" key="2">
    <source>
        <dbReference type="PROSITE" id="PS50405"/>
    </source>
</evidence>
<dbReference type="Gene3D" id="1.20.1050.10">
    <property type="match status" value="1"/>
</dbReference>
<dbReference type="SFLD" id="SFLDS00019">
    <property type="entry name" value="Glutathione_Transferase_(cytos"/>
    <property type="match status" value="1"/>
</dbReference>
<dbReference type="Pfam" id="PF00043">
    <property type="entry name" value="GST_C"/>
    <property type="match status" value="1"/>
</dbReference>
<organism evidence="3 4">
    <name type="scientific">Xaviernesmea oryzae</name>
    <dbReference type="NCBI Taxonomy" id="464029"/>
    <lineage>
        <taxon>Bacteria</taxon>
        <taxon>Pseudomonadati</taxon>
        <taxon>Pseudomonadota</taxon>
        <taxon>Alphaproteobacteria</taxon>
        <taxon>Hyphomicrobiales</taxon>
        <taxon>Rhizobiaceae</taxon>
        <taxon>Rhizobium/Agrobacterium group</taxon>
        <taxon>Xaviernesmea</taxon>
    </lineage>
</organism>
<dbReference type="OrthoDB" id="9810080at2"/>
<keyword evidence="4" id="KW-1185">Reference proteome</keyword>
<dbReference type="GO" id="GO:0016740">
    <property type="term" value="F:transferase activity"/>
    <property type="evidence" value="ECO:0007669"/>
    <property type="project" value="UniProtKB-KW"/>
</dbReference>
<dbReference type="Pfam" id="PF13409">
    <property type="entry name" value="GST_N_2"/>
    <property type="match status" value="1"/>
</dbReference>
<gene>
    <name evidence="3" type="ORF">BJF93_08085</name>
</gene>
<reference evidence="3 4" key="1">
    <citation type="submission" date="2016-09" db="EMBL/GenBank/DDBJ databases">
        <title>Rhizobium sp. nov., a novel species isolated from the rice rhizosphere.</title>
        <authorList>
            <person name="Zhao J."/>
            <person name="Zhang X."/>
        </authorList>
    </citation>
    <scope>NUCLEOTIDE SEQUENCE [LARGE SCALE GENOMIC DNA]</scope>
    <source>
        <strain evidence="3 4">1.7048</strain>
    </source>
</reference>
<evidence type="ECO:0000313" key="3">
    <source>
        <dbReference type="EMBL" id="OLP61568.1"/>
    </source>
</evidence>
<dbReference type="EMBL" id="MKIP01000031">
    <property type="protein sequence ID" value="OLP61568.1"/>
    <property type="molecule type" value="Genomic_DNA"/>
</dbReference>
<keyword evidence="3" id="KW-0808">Transferase</keyword>
<dbReference type="SUPFAM" id="SSF52833">
    <property type="entry name" value="Thioredoxin-like"/>
    <property type="match status" value="1"/>
</dbReference>
<dbReference type="SFLD" id="SFLDG00358">
    <property type="entry name" value="Main_(cytGST)"/>
    <property type="match status" value="1"/>
</dbReference>
<dbReference type="CDD" id="cd03207">
    <property type="entry name" value="GST_C_8"/>
    <property type="match status" value="1"/>
</dbReference>
<dbReference type="PROSITE" id="PS50405">
    <property type="entry name" value="GST_CTER"/>
    <property type="match status" value="1"/>
</dbReference>